<evidence type="ECO:0000256" key="3">
    <source>
        <dbReference type="ARBA" id="ARBA00022989"/>
    </source>
</evidence>
<dbReference type="OrthoDB" id="3936150at2759"/>
<name>Q4RZ43_TETNG</name>
<gene>
    <name evidence="6" type="ORF">GSTENG00026661001</name>
</gene>
<keyword evidence="3 5" id="KW-1133">Transmembrane helix</keyword>
<dbReference type="Gene3D" id="1.20.1250.20">
    <property type="entry name" value="MFS general substrate transporter like domains"/>
    <property type="match status" value="1"/>
</dbReference>
<dbReference type="EMBL" id="CAAE01014966">
    <property type="protein sequence ID" value="CAG06339.1"/>
    <property type="molecule type" value="Genomic_DNA"/>
</dbReference>
<proteinExistence type="predicted"/>
<feature type="transmembrane region" description="Helical" evidence="5">
    <location>
        <begin position="296"/>
        <end position="318"/>
    </location>
</feature>
<organism evidence="6">
    <name type="scientific">Tetraodon nigroviridis</name>
    <name type="common">Spotted green pufferfish</name>
    <name type="synonym">Chelonodon nigroviridis</name>
    <dbReference type="NCBI Taxonomy" id="99883"/>
    <lineage>
        <taxon>Eukaryota</taxon>
        <taxon>Metazoa</taxon>
        <taxon>Chordata</taxon>
        <taxon>Craniata</taxon>
        <taxon>Vertebrata</taxon>
        <taxon>Euteleostomi</taxon>
        <taxon>Actinopterygii</taxon>
        <taxon>Neopterygii</taxon>
        <taxon>Teleostei</taxon>
        <taxon>Neoteleostei</taxon>
        <taxon>Acanthomorphata</taxon>
        <taxon>Eupercaria</taxon>
        <taxon>Tetraodontiformes</taxon>
        <taxon>Tetradontoidea</taxon>
        <taxon>Tetraodontidae</taxon>
        <taxon>Tetraodon</taxon>
    </lineage>
</organism>
<feature type="transmembrane region" description="Helical" evidence="5">
    <location>
        <begin position="175"/>
        <end position="195"/>
    </location>
</feature>
<evidence type="ECO:0000256" key="4">
    <source>
        <dbReference type="ARBA" id="ARBA00023136"/>
    </source>
</evidence>
<feature type="transmembrane region" description="Helical" evidence="5">
    <location>
        <begin position="324"/>
        <end position="344"/>
    </location>
</feature>
<dbReference type="AlphaFoldDB" id="Q4RZ43"/>
<protein>
    <submittedName>
        <fullName evidence="6">(spotted green pufferfish) hypothetical protein</fullName>
    </submittedName>
</protein>
<dbReference type="GO" id="GO:0016020">
    <property type="term" value="C:membrane"/>
    <property type="evidence" value="ECO:0007669"/>
    <property type="project" value="UniProtKB-SubCell"/>
</dbReference>
<feature type="transmembrane region" description="Helical" evidence="5">
    <location>
        <begin position="236"/>
        <end position="255"/>
    </location>
</feature>
<evidence type="ECO:0000256" key="1">
    <source>
        <dbReference type="ARBA" id="ARBA00004141"/>
    </source>
</evidence>
<feature type="transmembrane region" description="Helical" evidence="5">
    <location>
        <begin position="261"/>
        <end position="284"/>
    </location>
</feature>
<evidence type="ECO:0000256" key="5">
    <source>
        <dbReference type="SAM" id="Phobius"/>
    </source>
</evidence>
<sequence>MTDYDSATAFLGEWGRFQKQVFYLLCLRAIPCGYTALSVVFLAGTPQHRCLVPAQSNLTAAWENSSIPLEEPSGLGAPERSLCSRYRLTDVQRYSEKGLLPADVNWSTVATEGCLDGWQYDQSTYASTVVSERLEDAAGSSCTAKPTLYTVMVKDIPSQSSNAPNICDLVSSRNICGISVTLWLLWLTITITYLGVSLNTGNLHGDAFLNCFLSALVEIPAYILSWIFFHWCSRRLAVFSTLCLAGIFLLIIQLIPEELIYVAIGLEMMGKFAVTIAFSVVYGYTVELYPTVLRTTALGSCSMMGKIGSIIAPYFIYLRSYSVSLPYILIGCLAVLLALLSLLLPESHGMPLPDMLDQMQSFPG</sequence>
<keyword evidence="4 5" id="KW-0472">Membrane</keyword>
<feature type="transmembrane region" description="Helical" evidence="5">
    <location>
        <begin position="20"/>
        <end position="43"/>
    </location>
</feature>
<dbReference type="InterPro" id="IPR036259">
    <property type="entry name" value="MFS_trans_sf"/>
</dbReference>
<comment type="caution">
    <text evidence="6">The sequence shown here is derived from an EMBL/GenBank/DDBJ whole genome shotgun (WGS) entry which is preliminary data.</text>
</comment>
<dbReference type="PANTHER" id="PTHR24064">
    <property type="entry name" value="SOLUTE CARRIER FAMILY 22 MEMBER"/>
    <property type="match status" value="1"/>
</dbReference>
<reference evidence="6" key="1">
    <citation type="journal article" date="2004" name="Nature">
        <title>Genome duplication in the teleost fish Tetraodon nigroviridis reveals the early vertebrate proto-karyotype.</title>
        <authorList>
            <person name="Jaillon O."/>
            <person name="Aury J.-M."/>
            <person name="Brunet F."/>
            <person name="Petit J.-L."/>
            <person name="Stange-Thomann N."/>
            <person name="Mauceli E."/>
            <person name="Bouneau L."/>
            <person name="Fischer C."/>
            <person name="Ozouf-Costaz C."/>
            <person name="Bernot A."/>
            <person name="Nicaud S."/>
            <person name="Jaffe D."/>
            <person name="Fisher S."/>
            <person name="Lutfalla G."/>
            <person name="Dossat C."/>
            <person name="Segurens B."/>
            <person name="Dasilva C."/>
            <person name="Salanoubat M."/>
            <person name="Levy M."/>
            <person name="Boudet N."/>
            <person name="Castellano S."/>
            <person name="Anthouard V."/>
            <person name="Jubin C."/>
            <person name="Castelli V."/>
            <person name="Katinka M."/>
            <person name="Vacherie B."/>
            <person name="Biemont C."/>
            <person name="Skalli Z."/>
            <person name="Cattolico L."/>
            <person name="Poulain J."/>
            <person name="De Berardinis V."/>
            <person name="Cruaud C."/>
            <person name="Duprat S."/>
            <person name="Brottier P."/>
            <person name="Coutanceau J.-P."/>
            <person name="Gouzy J."/>
            <person name="Parra G."/>
            <person name="Lardier G."/>
            <person name="Chapple C."/>
            <person name="McKernan K.J."/>
            <person name="McEwan P."/>
            <person name="Bosak S."/>
            <person name="Kellis M."/>
            <person name="Volff J.-N."/>
            <person name="Guigo R."/>
            <person name="Zody M.C."/>
            <person name="Mesirov J."/>
            <person name="Lindblad-Toh K."/>
            <person name="Birren B."/>
            <person name="Nusbaum C."/>
            <person name="Kahn D."/>
            <person name="Robinson-Rechavi M."/>
            <person name="Laudet V."/>
            <person name="Schachter V."/>
            <person name="Quetier F."/>
            <person name="Saurin W."/>
            <person name="Scarpelli C."/>
            <person name="Wincker P."/>
            <person name="Lander E.S."/>
            <person name="Weissenbach J."/>
            <person name="Roest Crollius H."/>
        </authorList>
    </citation>
    <scope>NUCLEOTIDE SEQUENCE [LARGE SCALE GENOMIC DNA]</scope>
</reference>
<feature type="transmembrane region" description="Helical" evidence="5">
    <location>
        <begin position="207"/>
        <end position="229"/>
    </location>
</feature>
<reference evidence="6" key="2">
    <citation type="submission" date="2004-02" db="EMBL/GenBank/DDBJ databases">
        <authorList>
            <consortium name="Genoscope"/>
            <consortium name="Whitehead Institute Centre for Genome Research"/>
        </authorList>
    </citation>
    <scope>NUCLEOTIDE SEQUENCE</scope>
</reference>
<keyword evidence="2 5" id="KW-0812">Transmembrane</keyword>
<comment type="subcellular location">
    <subcellularLocation>
        <location evidence="1">Membrane</location>
        <topology evidence="1">Multi-pass membrane protein</topology>
    </subcellularLocation>
</comment>
<evidence type="ECO:0000256" key="2">
    <source>
        <dbReference type="ARBA" id="ARBA00022692"/>
    </source>
</evidence>
<dbReference type="KEGG" id="tng:GSTEN00026661G001"/>
<accession>Q4RZ43</accession>
<evidence type="ECO:0000313" key="6">
    <source>
        <dbReference type="EMBL" id="CAG06339.1"/>
    </source>
</evidence>
<dbReference type="SUPFAM" id="SSF103473">
    <property type="entry name" value="MFS general substrate transporter"/>
    <property type="match status" value="1"/>
</dbReference>